<organism evidence="1 2">
    <name type="scientific">candidate division CPR2 bacterium GW2011_GWC1_41_48</name>
    <dbReference type="NCBI Taxonomy" id="1618344"/>
    <lineage>
        <taxon>Bacteria</taxon>
        <taxon>Bacteria division CPR2</taxon>
    </lineage>
</organism>
<proteinExistence type="predicted"/>
<gene>
    <name evidence="1" type="ORF">UU65_C0001G0201</name>
</gene>
<dbReference type="Proteomes" id="UP000033869">
    <property type="component" value="Unassembled WGS sequence"/>
</dbReference>
<name>A0A0G0YJT5_UNCC2</name>
<accession>A0A0G0YJT5</accession>
<comment type="caution">
    <text evidence="1">The sequence shown here is derived from an EMBL/GenBank/DDBJ whole genome shotgun (WGS) entry which is preliminary data.</text>
</comment>
<dbReference type="EMBL" id="LCBL01000001">
    <property type="protein sequence ID" value="KKS09796.1"/>
    <property type="molecule type" value="Genomic_DNA"/>
</dbReference>
<protein>
    <submittedName>
        <fullName evidence="1">Uncharacterized protein</fullName>
    </submittedName>
</protein>
<dbReference type="AlphaFoldDB" id="A0A0G0YJT5"/>
<sequence length="74" mass="9152">MENTNSDLMCKFIEEYNQLYNTPDHKVNEIICEQYRNEHPNEFKNSEWSIDKHRKRLMDWMSRQKPETLALFDK</sequence>
<evidence type="ECO:0000313" key="1">
    <source>
        <dbReference type="EMBL" id="KKS09796.1"/>
    </source>
</evidence>
<evidence type="ECO:0000313" key="2">
    <source>
        <dbReference type="Proteomes" id="UP000033869"/>
    </source>
</evidence>
<reference evidence="1 2" key="1">
    <citation type="journal article" date="2015" name="Nature">
        <title>rRNA introns, odd ribosomes, and small enigmatic genomes across a large radiation of phyla.</title>
        <authorList>
            <person name="Brown C.T."/>
            <person name="Hug L.A."/>
            <person name="Thomas B.C."/>
            <person name="Sharon I."/>
            <person name="Castelle C.J."/>
            <person name="Singh A."/>
            <person name="Wilkins M.J."/>
            <person name="Williams K.H."/>
            <person name="Banfield J.F."/>
        </authorList>
    </citation>
    <scope>NUCLEOTIDE SEQUENCE [LARGE SCALE GENOMIC DNA]</scope>
</reference>